<dbReference type="EMBL" id="LQYE01000019">
    <property type="protein sequence ID" value="OAT68409.1"/>
    <property type="molecule type" value="Genomic_DNA"/>
</dbReference>
<dbReference type="Proteomes" id="UP000186919">
    <property type="component" value="Unassembled WGS sequence"/>
</dbReference>
<organism evidence="1 2">
    <name type="scientific">Mycobacteroides immunogenum</name>
    <dbReference type="NCBI Taxonomy" id="83262"/>
    <lineage>
        <taxon>Bacteria</taxon>
        <taxon>Bacillati</taxon>
        <taxon>Actinomycetota</taxon>
        <taxon>Actinomycetes</taxon>
        <taxon>Mycobacteriales</taxon>
        <taxon>Mycobacteriaceae</taxon>
        <taxon>Mycobacteroides</taxon>
    </lineage>
</organism>
<protein>
    <submittedName>
        <fullName evidence="1">Uncharacterized protein</fullName>
    </submittedName>
</protein>
<comment type="caution">
    <text evidence="1">The sequence shown here is derived from an EMBL/GenBank/DDBJ whole genome shotgun (WGS) entry which is preliminary data.</text>
</comment>
<dbReference type="AlphaFoldDB" id="A0A179V952"/>
<sequence>MERDLLQAGYSFSDIGTRLTLSQFVHFVVYSPPGTAVYHKVHEGWTVNDHLMAQVLDAVRQQVWMHTVDALKPPELQEFRPQLTPRPGVVYRTVAREPDGMTINDYLQRIGEEA</sequence>
<name>A0A179V952_9MYCO</name>
<evidence type="ECO:0000313" key="1">
    <source>
        <dbReference type="EMBL" id="OAT68409.1"/>
    </source>
</evidence>
<gene>
    <name evidence="1" type="ORF">AWB85_25235</name>
</gene>
<reference evidence="1 2" key="1">
    <citation type="submission" date="2016-01" db="EMBL/GenBank/DDBJ databases">
        <title>Mycobacterium immunogenum strain CD11_6 genome sequencing and assembly.</title>
        <authorList>
            <person name="Kaur G."/>
            <person name="Nair G.R."/>
            <person name="Mayilraj S."/>
        </authorList>
    </citation>
    <scope>NUCLEOTIDE SEQUENCE [LARGE SCALE GENOMIC DNA]</scope>
    <source>
        <strain evidence="1 2">CD11-6</strain>
    </source>
</reference>
<dbReference type="RefSeq" id="WP_064630514.1">
    <property type="nucleotide sequence ID" value="NZ_LQYE01000019.1"/>
</dbReference>
<proteinExistence type="predicted"/>
<evidence type="ECO:0000313" key="2">
    <source>
        <dbReference type="Proteomes" id="UP000186919"/>
    </source>
</evidence>
<accession>A0A179V952</accession>